<feature type="binding site" evidence="8">
    <location>
        <position position="268"/>
    </location>
    <ligand>
        <name>Zn(2+)</name>
        <dbReference type="ChEBI" id="CHEBI:29105"/>
    </ligand>
</feature>
<evidence type="ECO:0000256" key="7">
    <source>
        <dbReference type="ARBA" id="ARBA00023002"/>
    </source>
</evidence>
<sequence length="597" mass="64268">MYLYTNDIIHQGGCIVRFDRPYLFDGAFGTYYFSKTGNEAPCELANLTAPQTVLDIHREYIASGCDALKTNTFAANPVSISDSVRLNEVIAAGWSLAQRAAQESGARVFADIGGICADTAEMDYLTIVRNFLDLGAHDFLFETLASYQDVRPAVDLIRQSVPDAMVIVSFAVSQDGYSRRGLYCRTLFDQAESDPCVDAVGLNCSCGPSHMRSLLRALGQRVKPVVAMPNAGYPSSLNGRVFFEDNADYFAQQLAALYMDGADILGGCCGTTPQHIRRAAAALVAAAARPEGAGWPEPLAAPATGADAPGGGRPGLLHKEIAVELDPPFDYDCSFVLAAASELRACGVDLITVTDSPLSRTRADSLMTAAKIRREAGIEVMPHISCRDKNHIALRAGLLGAAFEGINRALIVTGDPPMQAGTRGSDGVYHLSSFDLIAWIHSMNNEVFADAPFLIGGALNVNAVNFGAELARAKKKLSLGASMLFTQPIFSDEAVNNFLYARQELKDCRLFAGILPVAGYKNALFLINEVSGIEIPDTVVRSLEGKTPDEAAAISVAYSAGIMQRVYDAADGFYIMTPLKKVNIVRGLIEEIRRYEQ</sequence>
<comment type="caution">
    <text evidence="10">The sequence shown here is derived from an EMBL/GenBank/DDBJ whole genome shotgun (WGS) entry which is preliminary data.</text>
</comment>
<comment type="pathway">
    <text evidence="2">One-carbon metabolism; tetrahydrofolate interconversion.</text>
</comment>
<evidence type="ECO:0000256" key="2">
    <source>
        <dbReference type="ARBA" id="ARBA00004777"/>
    </source>
</evidence>
<dbReference type="Gene3D" id="3.20.20.220">
    <property type="match status" value="1"/>
</dbReference>
<comment type="cofactor">
    <cofactor evidence="1">
        <name>FAD</name>
        <dbReference type="ChEBI" id="CHEBI:57692"/>
    </cofactor>
</comment>
<keyword evidence="8" id="KW-0862">Zinc</keyword>
<dbReference type="CDD" id="cd00537">
    <property type="entry name" value="MTHFR"/>
    <property type="match status" value="1"/>
</dbReference>
<dbReference type="SUPFAM" id="SSF82282">
    <property type="entry name" value="Homocysteine S-methyltransferase"/>
    <property type="match status" value="1"/>
</dbReference>
<evidence type="ECO:0000259" key="9">
    <source>
        <dbReference type="PROSITE" id="PS50970"/>
    </source>
</evidence>
<proteinExistence type="predicted"/>
<keyword evidence="7 10" id="KW-0560">Oxidoreductase</keyword>
<keyword evidence="8" id="KW-0479">Metal-binding</keyword>
<dbReference type="NCBIfam" id="NF006396">
    <property type="entry name" value="PRK08645.1"/>
    <property type="match status" value="1"/>
</dbReference>
<protein>
    <submittedName>
        <fullName evidence="10">Bifunctional homocysteine S-methyltransferase/methylenetetrahydrofolate reductase</fullName>
        <ecNumber evidence="10">1.5.1.20</ecNumber>
        <ecNumber evidence="10">2.1.1.10</ecNumber>
    </submittedName>
</protein>
<dbReference type="GO" id="GO:0046872">
    <property type="term" value="F:metal ion binding"/>
    <property type="evidence" value="ECO:0007669"/>
    <property type="project" value="UniProtKB-KW"/>
</dbReference>
<evidence type="ECO:0000256" key="1">
    <source>
        <dbReference type="ARBA" id="ARBA00001974"/>
    </source>
</evidence>
<dbReference type="SUPFAM" id="SSF51730">
    <property type="entry name" value="FAD-linked oxidoreductase"/>
    <property type="match status" value="1"/>
</dbReference>
<evidence type="ECO:0000256" key="4">
    <source>
        <dbReference type="ARBA" id="ARBA00022630"/>
    </source>
</evidence>
<keyword evidence="3 8" id="KW-0489">Methyltransferase</keyword>
<comment type="cofactor">
    <cofactor evidence="8">
        <name>Zn(2+)</name>
        <dbReference type="ChEBI" id="CHEBI:29105"/>
    </cofactor>
</comment>
<dbReference type="PANTHER" id="PTHR11103">
    <property type="entry name" value="SLR1189 PROTEIN"/>
    <property type="match status" value="1"/>
</dbReference>
<dbReference type="GO" id="GO:0008168">
    <property type="term" value="F:methyltransferase activity"/>
    <property type="evidence" value="ECO:0007669"/>
    <property type="project" value="UniProtKB-UniRule"/>
</dbReference>
<gene>
    <name evidence="10" type="ORF">D3Z39_08145</name>
</gene>
<evidence type="ECO:0000313" key="10">
    <source>
        <dbReference type="EMBL" id="NBI78840.1"/>
    </source>
</evidence>
<dbReference type="InterPro" id="IPR003171">
    <property type="entry name" value="Mehydrof_redctse-like"/>
</dbReference>
<dbReference type="InterPro" id="IPR036589">
    <property type="entry name" value="HCY_dom_sf"/>
</dbReference>
<evidence type="ECO:0000313" key="11">
    <source>
        <dbReference type="Proteomes" id="UP000446348"/>
    </source>
</evidence>
<evidence type="ECO:0000256" key="5">
    <source>
        <dbReference type="ARBA" id="ARBA00022679"/>
    </source>
</evidence>
<dbReference type="Proteomes" id="UP000446348">
    <property type="component" value="Unassembled WGS sequence"/>
</dbReference>
<organism evidence="10 11">
    <name type="scientific">Anaerotruncus colihominis</name>
    <dbReference type="NCBI Taxonomy" id="169435"/>
    <lineage>
        <taxon>Bacteria</taxon>
        <taxon>Bacillati</taxon>
        <taxon>Bacillota</taxon>
        <taxon>Clostridia</taxon>
        <taxon>Eubacteriales</taxon>
        <taxon>Oscillospiraceae</taxon>
        <taxon>Anaerotruncus</taxon>
    </lineage>
</organism>
<dbReference type="GO" id="GO:0004489">
    <property type="term" value="F:methylenetetrahydrofolate reductase [NAD(P)H] activity"/>
    <property type="evidence" value="ECO:0007669"/>
    <property type="project" value="UniProtKB-EC"/>
</dbReference>
<accession>A0A845RFP7</accession>
<dbReference type="InterPro" id="IPR029041">
    <property type="entry name" value="FAD-linked_oxidoreductase-like"/>
</dbReference>
<dbReference type="Pfam" id="PF02574">
    <property type="entry name" value="S-methyl_trans"/>
    <property type="match status" value="1"/>
</dbReference>
<dbReference type="Pfam" id="PF02219">
    <property type="entry name" value="MTHFR"/>
    <property type="match status" value="1"/>
</dbReference>
<dbReference type="PANTHER" id="PTHR11103:SF18">
    <property type="entry name" value="SLR1189 PROTEIN"/>
    <property type="match status" value="1"/>
</dbReference>
<feature type="domain" description="Hcy-binding" evidence="9">
    <location>
        <begin position="10"/>
        <end position="283"/>
    </location>
</feature>
<name>A0A845RFP7_9FIRM</name>
<dbReference type="Gene3D" id="3.20.20.330">
    <property type="entry name" value="Homocysteine-binding-like domain"/>
    <property type="match status" value="1"/>
</dbReference>
<evidence type="ECO:0000256" key="8">
    <source>
        <dbReference type="PROSITE-ProRule" id="PRU00333"/>
    </source>
</evidence>
<keyword evidence="5 8" id="KW-0808">Transferase</keyword>
<feature type="binding site" evidence="8">
    <location>
        <position position="269"/>
    </location>
    <ligand>
        <name>Zn(2+)</name>
        <dbReference type="ChEBI" id="CHEBI:29105"/>
    </ligand>
</feature>
<dbReference type="EC" id="1.5.1.20" evidence="10"/>
<dbReference type="GO" id="GO:0032259">
    <property type="term" value="P:methylation"/>
    <property type="evidence" value="ECO:0007669"/>
    <property type="project" value="UniProtKB-KW"/>
</dbReference>
<dbReference type="InterPro" id="IPR003726">
    <property type="entry name" value="HCY_dom"/>
</dbReference>
<dbReference type="EMBL" id="QXWZ01000012">
    <property type="protein sequence ID" value="NBI78840.1"/>
    <property type="molecule type" value="Genomic_DNA"/>
</dbReference>
<evidence type="ECO:0000256" key="6">
    <source>
        <dbReference type="ARBA" id="ARBA00022827"/>
    </source>
</evidence>
<evidence type="ECO:0000256" key="3">
    <source>
        <dbReference type="ARBA" id="ARBA00022603"/>
    </source>
</evidence>
<dbReference type="AlphaFoldDB" id="A0A845RFP7"/>
<feature type="binding site" evidence="8">
    <location>
        <position position="204"/>
    </location>
    <ligand>
        <name>Zn(2+)</name>
        <dbReference type="ChEBI" id="CHEBI:29105"/>
    </ligand>
</feature>
<dbReference type="GO" id="GO:0006555">
    <property type="term" value="P:methionine metabolic process"/>
    <property type="evidence" value="ECO:0007669"/>
    <property type="project" value="InterPro"/>
</dbReference>
<keyword evidence="4" id="KW-0285">Flavoprotein</keyword>
<dbReference type="EC" id="2.1.1.10" evidence="10"/>
<reference evidence="10 11" key="1">
    <citation type="submission" date="2018-08" db="EMBL/GenBank/DDBJ databases">
        <title>Murine metabolic-syndrome-specific gut microbial biobank.</title>
        <authorList>
            <person name="Liu C."/>
        </authorList>
    </citation>
    <scope>NUCLEOTIDE SEQUENCE [LARGE SCALE GENOMIC DNA]</scope>
    <source>
        <strain evidence="10 11">X69</strain>
    </source>
</reference>
<keyword evidence="6" id="KW-0274">FAD</keyword>
<dbReference type="PROSITE" id="PS50970">
    <property type="entry name" value="HCY"/>
    <property type="match status" value="1"/>
</dbReference>
<dbReference type="GO" id="GO:0035999">
    <property type="term" value="P:tetrahydrofolate interconversion"/>
    <property type="evidence" value="ECO:0007669"/>
    <property type="project" value="UniProtKB-UniPathway"/>
</dbReference>
<dbReference type="UniPathway" id="UPA00193"/>